<dbReference type="SMART" id="SM00320">
    <property type="entry name" value="WD40"/>
    <property type="match status" value="2"/>
</dbReference>
<dbReference type="Proteomes" id="UP000193411">
    <property type="component" value="Unassembled WGS sequence"/>
</dbReference>
<evidence type="ECO:0000256" key="3">
    <source>
        <dbReference type="ARBA" id="ARBA00025740"/>
    </source>
</evidence>
<reference evidence="5 6" key="1">
    <citation type="submission" date="2016-07" db="EMBL/GenBank/DDBJ databases">
        <title>Pervasive Adenine N6-methylation of Active Genes in Fungi.</title>
        <authorList>
            <consortium name="DOE Joint Genome Institute"/>
            <person name="Mondo S.J."/>
            <person name="Dannebaum R.O."/>
            <person name="Kuo R.C."/>
            <person name="Labutti K."/>
            <person name="Haridas S."/>
            <person name="Kuo A."/>
            <person name="Salamov A."/>
            <person name="Ahrendt S.R."/>
            <person name="Lipzen A."/>
            <person name="Sullivan W."/>
            <person name="Andreopoulos W.B."/>
            <person name="Clum A."/>
            <person name="Lindquist E."/>
            <person name="Daum C."/>
            <person name="Ramamoorthy G.K."/>
            <person name="Gryganskyi A."/>
            <person name="Culley D."/>
            <person name="Magnuson J.K."/>
            <person name="James T.Y."/>
            <person name="O'Malley M.A."/>
            <person name="Stajich J.E."/>
            <person name="Spatafora J.W."/>
            <person name="Visel A."/>
            <person name="Grigoriev I.V."/>
        </authorList>
    </citation>
    <scope>NUCLEOTIDE SEQUENCE [LARGE SCALE GENOMIC DNA]</scope>
    <source>
        <strain evidence="5 6">PL171</strain>
    </source>
</reference>
<evidence type="ECO:0000256" key="1">
    <source>
        <dbReference type="ARBA" id="ARBA00022574"/>
    </source>
</evidence>
<comment type="caution">
    <text evidence="5">The sequence shown here is derived from an EMBL/GenBank/DDBJ whole genome shotgun (WGS) entry which is preliminary data.</text>
</comment>
<feature type="region of interest" description="Disordered" evidence="4">
    <location>
        <begin position="335"/>
        <end position="355"/>
    </location>
</feature>
<feature type="region of interest" description="Disordered" evidence="4">
    <location>
        <begin position="170"/>
        <end position="194"/>
    </location>
</feature>
<accession>A0A1Y2HUB7</accession>
<sequence>MRIHTGPVLYSSFNQDYSCLAIGTRTGFRVFNCDPFGRSLVKNDGGIGIIEMLFTTSLIALVGAGEQPTHSPRKLQIMNTKKQSIICELPFASAVLAVHLNRRRLAVVLESSIQLYDIANMKLLYTVDLNYNPNMITAMSPASDMCYLAYPTPVPAPPAGLAGGSTSVSANSGSISSSGNPATGSSPSTSSSSSHAIGGDITLFDAISLHPTTIISAHKSPLAALAFSSSGRYLATASSKGTLIRVFGVPDGAPMYQFRRGTYPTRIYSLAFHPDESLLAVSSATETVHVFRMTAAGAHLHQQQRMALSAAPAGGGAGSGVASPDWVSETASIGSSVATYPPPTPSASGASDTASAPGAGGPLLSSLVGTASSAVSSLWSKRSALHAYLPESFVKSVLDPTRDIVRARVPTGVGERSVVGFAGGSHLMVVTAEGYLHVYAMDVEGAVAGGGQGVDECVMVRQYRLLDDVAAS</sequence>
<evidence type="ECO:0000256" key="4">
    <source>
        <dbReference type="SAM" id="MobiDB-lite"/>
    </source>
</evidence>
<dbReference type="InterPro" id="IPR001680">
    <property type="entry name" value="WD40_rpt"/>
</dbReference>
<keyword evidence="6" id="KW-1185">Reference proteome</keyword>
<dbReference type="InterPro" id="IPR015943">
    <property type="entry name" value="WD40/YVTN_repeat-like_dom_sf"/>
</dbReference>
<evidence type="ECO:0000313" key="6">
    <source>
        <dbReference type="Proteomes" id="UP000193411"/>
    </source>
</evidence>
<dbReference type="SUPFAM" id="SSF50978">
    <property type="entry name" value="WD40 repeat-like"/>
    <property type="match status" value="1"/>
</dbReference>
<comment type="similarity">
    <text evidence="3">Belongs to the WD repeat PROPPIN family.</text>
</comment>
<dbReference type="InterPro" id="IPR048720">
    <property type="entry name" value="PROPPIN"/>
</dbReference>
<dbReference type="Pfam" id="PF21032">
    <property type="entry name" value="PROPPIN"/>
    <property type="match status" value="2"/>
</dbReference>
<gene>
    <name evidence="5" type="ORF">BCR44DRAFT_1431708</name>
</gene>
<dbReference type="InterPro" id="IPR036322">
    <property type="entry name" value="WD40_repeat_dom_sf"/>
</dbReference>
<dbReference type="Gene3D" id="2.130.10.10">
    <property type="entry name" value="YVTN repeat-like/Quinoprotein amine dehydrogenase"/>
    <property type="match status" value="1"/>
</dbReference>
<proteinExistence type="inferred from homology"/>
<organism evidence="5 6">
    <name type="scientific">Catenaria anguillulae PL171</name>
    <dbReference type="NCBI Taxonomy" id="765915"/>
    <lineage>
        <taxon>Eukaryota</taxon>
        <taxon>Fungi</taxon>
        <taxon>Fungi incertae sedis</taxon>
        <taxon>Blastocladiomycota</taxon>
        <taxon>Blastocladiomycetes</taxon>
        <taxon>Blastocladiales</taxon>
        <taxon>Catenariaceae</taxon>
        <taxon>Catenaria</taxon>
    </lineage>
</organism>
<dbReference type="PANTHER" id="PTHR11227">
    <property type="entry name" value="WD-REPEAT PROTEIN INTERACTING WITH PHOSPHOINOSIDES WIPI -RELATED"/>
    <property type="match status" value="1"/>
</dbReference>
<evidence type="ECO:0000313" key="5">
    <source>
        <dbReference type="EMBL" id="ORZ36742.1"/>
    </source>
</evidence>
<keyword evidence="2" id="KW-0677">Repeat</keyword>
<keyword evidence="1" id="KW-0853">WD repeat</keyword>
<dbReference type="EMBL" id="MCFL01000015">
    <property type="protein sequence ID" value="ORZ36742.1"/>
    <property type="molecule type" value="Genomic_DNA"/>
</dbReference>
<evidence type="ECO:0000256" key="2">
    <source>
        <dbReference type="ARBA" id="ARBA00022737"/>
    </source>
</evidence>
<dbReference type="GO" id="GO:0005737">
    <property type="term" value="C:cytoplasm"/>
    <property type="evidence" value="ECO:0007669"/>
    <property type="project" value="UniProtKB-ARBA"/>
</dbReference>
<dbReference type="AlphaFoldDB" id="A0A1Y2HUB7"/>
<dbReference type="OrthoDB" id="1667587at2759"/>
<dbReference type="STRING" id="765915.A0A1Y2HUB7"/>
<name>A0A1Y2HUB7_9FUNG</name>
<protein>
    <submittedName>
        <fullName evidence="5">WD40-repeat-containing domain protein</fullName>
    </submittedName>
</protein>